<dbReference type="OrthoDB" id="414243at2759"/>
<dbReference type="KEGG" id="spu:754437"/>
<evidence type="ECO:0008006" key="7">
    <source>
        <dbReference type="Google" id="ProtNLM"/>
    </source>
</evidence>
<dbReference type="SFLD" id="SFLDG00363">
    <property type="entry name" value="AMPS_(cytGST):_Alpha-__Mu-__Pi"/>
    <property type="match status" value="1"/>
</dbReference>
<dbReference type="EnsemblMetazoa" id="XM_030977677">
    <property type="protein sequence ID" value="XP_030833537"/>
    <property type="gene ID" value="LOC754437"/>
</dbReference>
<evidence type="ECO:0000256" key="1">
    <source>
        <dbReference type="ARBA" id="ARBA00011055"/>
    </source>
</evidence>
<evidence type="ECO:0000313" key="5">
    <source>
        <dbReference type="EnsemblMetazoa" id="XP_030833537"/>
    </source>
</evidence>
<comment type="similarity">
    <text evidence="1">Belongs to the GST superfamily. Alpha family.</text>
</comment>
<reference evidence="5" key="2">
    <citation type="submission" date="2021-01" db="UniProtKB">
        <authorList>
            <consortium name="EnsemblMetazoa"/>
        </authorList>
    </citation>
    <scope>IDENTIFICATION</scope>
</reference>
<dbReference type="InterPro" id="IPR040079">
    <property type="entry name" value="Glutathione_S-Trfase"/>
</dbReference>
<dbReference type="InterPro" id="IPR036249">
    <property type="entry name" value="Thioredoxin-like_sf"/>
</dbReference>
<evidence type="ECO:0000256" key="2">
    <source>
        <dbReference type="ARBA" id="ARBA00022679"/>
    </source>
</evidence>
<keyword evidence="6" id="KW-1185">Reference proteome</keyword>
<dbReference type="InterPro" id="IPR050213">
    <property type="entry name" value="GST_superfamily"/>
</dbReference>
<organism evidence="5 6">
    <name type="scientific">Strongylocentrotus purpuratus</name>
    <name type="common">Purple sea urchin</name>
    <dbReference type="NCBI Taxonomy" id="7668"/>
    <lineage>
        <taxon>Eukaryota</taxon>
        <taxon>Metazoa</taxon>
        <taxon>Echinodermata</taxon>
        <taxon>Eleutherozoa</taxon>
        <taxon>Echinozoa</taxon>
        <taxon>Echinoidea</taxon>
        <taxon>Euechinoidea</taxon>
        <taxon>Echinacea</taxon>
        <taxon>Camarodonta</taxon>
        <taxon>Echinidea</taxon>
        <taxon>Strongylocentrotidae</taxon>
        <taxon>Strongylocentrotus</taxon>
    </lineage>
</organism>
<sequence length="234" mass="26421">MAGDTVRLTYTASRGLGEPIRLALVASGIDYTEIYLQTREDFVKLTEGGKLMFKQIPLLEIDGLNLIGSEAVLRYVCRKGNLEGKTDEEKVKIDMLAMGAKDMVLNTIMYSRFHELLISKEKAEEDIETAIKECRNRYLPVFEKVLSESKSGFFVGDSMTMADIMLFDALSCVNEIPELKAIGLLDEYPLCVAFIDHFSKQPRIVDYLASERRHTVIDLEQAAYASRLFGWLPS</sequence>
<dbReference type="FunCoup" id="A0A7M7NAC3">
    <property type="interactions" value="158"/>
</dbReference>
<evidence type="ECO:0000259" key="3">
    <source>
        <dbReference type="PROSITE" id="PS50404"/>
    </source>
</evidence>
<dbReference type="PROSITE" id="PS50405">
    <property type="entry name" value="GST_CTER"/>
    <property type="match status" value="1"/>
</dbReference>
<dbReference type="InterPro" id="IPR004045">
    <property type="entry name" value="Glutathione_S-Trfase_N"/>
</dbReference>
<dbReference type="PANTHER" id="PTHR11571:SF230">
    <property type="entry name" value="GLUTATHIONE TRANSFERASE"/>
    <property type="match status" value="1"/>
</dbReference>
<evidence type="ECO:0000259" key="4">
    <source>
        <dbReference type="PROSITE" id="PS50405"/>
    </source>
</evidence>
<dbReference type="SUPFAM" id="SSF47616">
    <property type="entry name" value="GST C-terminal domain-like"/>
    <property type="match status" value="1"/>
</dbReference>
<dbReference type="InterPro" id="IPR004046">
    <property type="entry name" value="GST_C"/>
</dbReference>
<dbReference type="GO" id="GO:0004364">
    <property type="term" value="F:glutathione transferase activity"/>
    <property type="evidence" value="ECO:0000318"/>
    <property type="project" value="GO_Central"/>
</dbReference>
<dbReference type="InParanoid" id="A0A7M7NAC3"/>
<dbReference type="Pfam" id="PF02798">
    <property type="entry name" value="GST_N"/>
    <property type="match status" value="1"/>
</dbReference>
<dbReference type="InterPro" id="IPR036282">
    <property type="entry name" value="Glutathione-S-Trfase_C_sf"/>
</dbReference>
<dbReference type="SFLD" id="SFLDG01205">
    <property type="entry name" value="AMPS.1"/>
    <property type="match status" value="1"/>
</dbReference>
<dbReference type="PROSITE" id="PS50404">
    <property type="entry name" value="GST_NTER"/>
    <property type="match status" value="1"/>
</dbReference>
<name>A0A7M7NAC3_STRPU</name>
<dbReference type="Gene3D" id="3.40.30.10">
    <property type="entry name" value="Glutaredoxin"/>
    <property type="match status" value="1"/>
</dbReference>
<dbReference type="AlphaFoldDB" id="A0A7M7NAC3"/>
<dbReference type="Gene3D" id="1.20.1050.10">
    <property type="match status" value="1"/>
</dbReference>
<evidence type="ECO:0000313" key="6">
    <source>
        <dbReference type="Proteomes" id="UP000007110"/>
    </source>
</evidence>
<dbReference type="FunFam" id="1.20.1050.10:FF:000005">
    <property type="entry name" value="Glutathione S-transferase A1"/>
    <property type="match status" value="1"/>
</dbReference>
<dbReference type="Pfam" id="PF14497">
    <property type="entry name" value="GST_C_3"/>
    <property type="match status" value="1"/>
</dbReference>
<dbReference type="InterPro" id="IPR010987">
    <property type="entry name" value="Glutathione-S-Trfase_C-like"/>
</dbReference>
<dbReference type="GeneID" id="754437"/>
<dbReference type="PANTHER" id="PTHR11571">
    <property type="entry name" value="GLUTATHIONE S-TRANSFERASE"/>
    <property type="match status" value="1"/>
</dbReference>
<dbReference type="CDD" id="cd03192">
    <property type="entry name" value="GST_C_Sigma_like"/>
    <property type="match status" value="1"/>
</dbReference>
<proteinExistence type="inferred from homology"/>
<dbReference type="SUPFAM" id="SSF52833">
    <property type="entry name" value="Thioredoxin-like"/>
    <property type="match status" value="1"/>
</dbReference>
<protein>
    <recommendedName>
        <fullName evidence="7">Glutathione transferase</fullName>
    </recommendedName>
</protein>
<feature type="domain" description="GST N-terminal" evidence="3">
    <location>
        <begin position="4"/>
        <end position="84"/>
    </location>
</feature>
<accession>A0A7M7NAC3</accession>
<feature type="domain" description="GST C-terminal" evidence="4">
    <location>
        <begin position="86"/>
        <end position="217"/>
    </location>
</feature>
<dbReference type="GO" id="GO:0006749">
    <property type="term" value="P:glutathione metabolic process"/>
    <property type="evidence" value="ECO:0000318"/>
    <property type="project" value="GO_Central"/>
</dbReference>
<reference evidence="6" key="1">
    <citation type="submission" date="2015-02" db="EMBL/GenBank/DDBJ databases">
        <title>Genome sequencing for Strongylocentrotus purpuratus.</title>
        <authorList>
            <person name="Murali S."/>
            <person name="Liu Y."/>
            <person name="Vee V."/>
            <person name="English A."/>
            <person name="Wang M."/>
            <person name="Skinner E."/>
            <person name="Han Y."/>
            <person name="Muzny D.M."/>
            <person name="Worley K.C."/>
            <person name="Gibbs R.A."/>
        </authorList>
    </citation>
    <scope>NUCLEOTIDE SEQUENCE</scope>
</reference>
<dbReference type="RefSeq" id="XP_030833537.1">
    <property type="nucleotide sequence ID" value="XM_030977677.1"/>
</dbReference>
<dbReference type="OMA" id="AYSAWEY"/>
<dbReference type="Proteomes" id="UP000007110">
    <property type="component" value="Unassembled WGS sequence"/>
</dbReference>
<dbReference type="SFLD" id="SFLDS00019">
    <property type="entry name" value="Glutathione_Transferase_(cytos"/>
    <property type="match status" value="1"/>
</dbReference>
<keyword evidence="2" id="KW-0808">Transferase</keyword>